<keyword evidence="1" id="KW-1133">Transmembrane helix</keyword>
<comment type="caution">
    <text evidence="2">The sequence shown here is derived from an EMBL/GenBank/DDBJ whole genome shotgun (WGS) entry which is preliminary data.</text>
</comment>
<feature type="transmembrane region" description="Helical" evidence="1">
    <location>
        <begin position="12"/>
        <end position="31"/>
    </location>
</feature>
<dbReference type="InterPro" id="IPR011088">
    <property type="entry name" value="Phage_phiNM3_A0EWY4"/>
</dbReference>
<dbReference type="EMBL" id="JAGGLM010000003">
    <property type="protein sequence ID" value="MBP2032198.1"/>
    <property type="molecule type" value="Genomic_DNA"/>
</dbReference>
<evidence type="ECO:0000256" key="1">
    <source>
        <dbReference type="SAM" id="Phobius"/>
    </source>
</evidence>
<protein>
    <recommendedName>
        <fullName evidence="4">DUF1523 domain-containing protein</fullName>
    </recommendedName>
</protein>
<sequence length="125" mass="14776">MKNKTLKYKIRTVLVCIIILAIVIMLQPHLFRNTYTVIISSKQIEHKSDKKNLYLIYAQLNDGTVRVFKDTNSLLEFKFNSLDIYGGLRINRKYEIKVYGLRIPFLSSYQNIVEVKAVKPYNEWQ</sequence>
<keyword evidence="1" id="KW-0472">Membrane</keyword>
<keyword evidence="1" id="KW-0812">Transmembrane</keyword>
<evidence type="ECO:0000313" key="2">
    <source>
        <dbReference type="EMBL" id="MBP2032198.1"/>
    </source>
</evidence>
<gene>
    <name evidence="2" type="ORF">J2Z42_000863</name>
</gene>
<name>A0ABS4KQ79_9CLOT</name>
<keyword evidence="3" id="KW-1185">Reference proteome</keyword>
<evidence type="ECO:0008006" key="4">
    <source>
        <dbReference type="Google" id="ProtNLM"/>
    </source>
</evidence>
<proteinExistence type="predicted"/>
<reference evidence="2 3" key="1">
    <citation type="submission" date="2021-03" db="EMBL/GenBank/DDBJ databases">
        <title>Genomic Encyclopedia of Type Strains, Phase IV (KMG-IV): sequencing the most valuable type-strain genomes for metagenomic binning, comparative biology and taxonomic classification.</title>
        <authorList>
            <person name="Goeker M."/>
        </authorList>
    </citation>
    <scope>NUCLEOTIDE SEQUENCE [LARGE SCALE GENOMIC DNA]</scope>
    <source>
        <strain evidence="2 3">DSM 28783</strain>
    </source>
</reference>
<dbReference type="RefSeq" id="WP_245331483.1">
    <property type="nucleotide sequence ID" value="NZ_JAGGLM010000003.1"/>
</dbReference>
<dbReference type="Proteomes" id="UP001519307">
    <property type="component" value="Unassembled WGS sequence"/>
</dbReference>
<accession>A0ABS4KQ79</accession>
<evidence type="ECO:0000313" key="3">
    <source>
        <dbReference type="Proteomes" id="UP001519307"/>
    </source>
</evidence>
<organism evidence="2 3">
    <name type="scientific">Clostridium algifaecis</name>
    <dbReference type="NCBI Taxonomy" id="1472040"/>
    <lineage>
        <taxon>Bacteria</taxon>
        <taxon>Bacillati</taxon>
        <taxon>Bacillota</taxon>
        <taxon>Clostridia</taxon>
        <taxon>Eubacteriales</taxon>
        <taxon>Clostridiaceae</taxon>
        <taxon>Clostridium</taxon>
    </lineage>
</organism>
<dbReference type="Pfam" id="PF07509">
    <property type="entry name" value="DUF1523"/>
    <property type="match status" value="1"/>
</dbReference>